<dbReference type="CDD" id="cd03019">
    <property type="entry name" value="DsbA_DsbA"/>
    <property type="match status" value="1"/>
</dbReference>
<evidence type="ECO:0000256" key="2">
    <source>
        <dbReference type="ARBA" id="ARBA00022729"/>
    </source>
</evidence>
<keyword evidence="2 7" id="KW-0732">Signal</keyword>
<keyword evidence="4" id="KW-0676">Redox-active center</keyword>
<feature type="disulfide bond" description="Redox-active" evidence="6">
    <location>
        <begin position="50"/>
        <end position="53"/>
    </location>
</feature>
<evidence type="ECO:0000256" key="7">
    <source>
        <dbReference type="SAM" id="SignalP"/>
    </source>
</evidence>
<dbReference type="PANTHER" id="PTHR35891:SF2">
    <property type="entry name" value="THIOL:DISULFIDE INTERCHANGE PROTEIN DSBA"/>
    <property type="match status" value="1"/>
</dbReference>
<dbReference type="PANTHER" id="PTHR35891">
    <property type="entry name" value="THIOL:DISULFIDE INTERCHANGE PROTEIN DSBA"/>
    <property type="match status" value="1"/>
</dbReference>
<dbReference type="PROSITE" id="PS00194">
    <property type="entry name" value="THIOREDOXIN_1"/>
    <property type="match status" value="1"/>
</dbReference>
<dbReference type="GO" id="GO:0016491">
    <property type="term" value="F:oxidoreductase activity"/>
    <property type="evidence" value="ECO:0007669"/>
    <property type="project" value="InterPro"/>
</dbReference>
<evidence type="ECO:0000256" key="6">
    <source>
        <dbReference type="PIRSR" id="PIRSR001488-1"/>
    </source>
</evidence>
<evidence type="ECO:0000256" key="3">
    <source>
        <dbReference type="ARBA" id="ARBA00023157"/>
    </source>
</evidence>
<dbReference type="Pfam" id="PF01323">
    <property type="entry name" value="DSBA"/>
    <property type="match status" value="1"/>
</dbReference>
<sequence length="210" mass="23023">MNVKKIKTIVAVVFCLCFSGYAGASTRAYTPLATPVADAPDVVEFFSFYCGPCFQFVEHYPVVEKINQTLPQGQTVTQYHISAMGKLGNELSEAWAVASVMGVADRVEKPLFIAVQHDRSLHNTDDIKAVFQQAGVSPEQYDGARHSLLVRAFIARQQALAEAFRVTATPSVYVKGRYLINNAAIKADTPDQYVGAFADLVNTLRKNDQG</sequence>
<dbReference type="Proteomes" id="UP000190667">
    <property type="component" value="Unassembled WGS sequence"/>
</dbReference>
<protein>
    <recommendedName>
        <fullName evidence="5">Thiol:disulfide interchange protein</fullName>
    </recommendedName>
</protein>
<dbReference type="GO" id="GO:0042597">
    <property type="term" value="C:periplasmic space"/>
    <property type="evidence" value="ECO:0007669"/>
    <property type="project" value="UniProtKB-SubCell"/>
</dbReference>
<name>A0A1S8YM82_9GAMM</name>
<organism evidence="9 10">
    <name type="scientific">Izhakiella australiensis</name>
    <dbReference type="NCBI Taxonomy" id="1926881"/>
    <lineage>
        <taxon>Bacteria</taxon>
        <taxon>Pseudomonadati</taxon>
        <taxon>Pseudomonadota</taxon>
        <taxon>Gammaproteobacteria</taxon>
        <taxon>Enterobacterales</taxon>
        <taxon>Erwiniaceae</taxon>
        <taxon>Izhakiella</taxon>
    </lineage>
</organism>
<comment type="caution">
    <text evidence="9">The sequence shown here is derived from an EMBL/GenBank/DDBJ whole genome shotgun (WGS) entry which is preliminary data.</text>
</comment>
<proteinExistence type="inferred from homology"/>
<dbReference type="PIRSF" id="PIRSF001488">
    <property type="entry name" value="Tdi_protein"/>
    <property type="match status" value="1"/>
</dbReference>
<dbReference type="Gene3D" id="3.40.30.10">
    <property type="entry name" value="Glutaredoxin"/>
    <property type="match status" value="1"/>
</dbReference>
<comment type="subcellular location">
    <subcellularLocation>
        <location evidence="5">Periplasm</location>
    </subcellularLocation>
</comment>
<dbReference type="OrthoDB" id="9784896at2"/>
<feature type="signal peptide" evidence="7">
    <location>
        <begin position="1"/>
        <end position="24"/>
    </location>
</feature>
<dbReference type="InterPro" id="IPR036249">
    <property type="entry name" value="Thioredoxin-like_sf"/>
</dbReference>
<dbReference type="SUPFAM" id="SSF52833">
    <property type="entry name" value="Thioredoxin-like"/>
    <property type="match status" value="1"/>
</dbReference>
<dbReference type="InterPro" id="IPR001853">
    <property type="entry name" value="DSBA-like_thioredoxin_dom"/>
</dbReference>
<comment type="similarity">
    <text evidence="1">Belongs to the thioredoxin family. DsbA subfamily.</text>
</comment>
<dbReference type="STRING" id="1926881.BTJ39_09505"/>
<feature type="domain" description="DSBA-like thioredoxin" evidence="8">
    <location>
        <begin position="42"/>
        <end position="191"/>
    </location>
</feature>
<accession>A0A1S8YM82</accession>
<dbReference type="InterPro" id="IPR023205">
    <property type="entry name" value="DsbA/DsbL"/>
</dbReference>
<dbReference type="AlphaFoldDB" id="A0A1S8YM82"/>
<keyword evidence="3 5" id="KW-1015">Disulfide bond</keyword>
<reference evidence="9 10" key="1">
    <citation type="submission" date="2016-12" db="EMBL/GenBank/DDBJ databases">
        <title>Izhakiella australiana sp. nov. of genus Izhakiella isolated from Australian desert.</title>
        <authorList>
            <person name="Ji M."/>
        </authorList>
    </citation>
    <scope>NUCLEOTIDE SEQUENCE [LARGE SCALE GENOMIC DNA]</scope>
    <source>
        <strain evidence="9 10">D4N98</strain>
    </source>
</reference>
<evidence type="ECO:0000259" key="8">
    <source>
        <dbReference type="Pfam" id="PF01323"/>
    </source>
</evidence>
<dbReference type="InterPro" id="IPR017937">
    <property type="entry name" value="Thioredoxin_CS"/>
</dbReference>
<evidence type="ECO:0000313" key="9">
    <source>
        <dbReference type="EMBL" id="OON40124.1"/>
    </source>
</evidence>
<evidence type="ECO:0000256" key="5">
    <source>
        <dbReference type="PIRNR" id="PIRNR001488"/>
    </source>
</evidence>
<keyword evidence="5" id="KW-0574">Periplasm</keyword>
<evidence type="ECO:0000256" key="1">
    <source>
        <dbReference type="ARBA" id="ARBA00005791"/>
    </source>
</evidence>
<dbReference type="EMBL" id="MRUL01000005">
    <property type="protein sequence ID" value="OON40124.1"/>
    <property type="molecule type" value="Genomic_DNA"/>
</dbReference>
<keyword evidence="10" id="KW-1185">Reference proteome</keyword>
<evidence type="ECO:0000256" key="4">
    <source>
        <dbReference type="ARBA" id="ARBA00023284"/>
    </source>
</evidence>
<evidence type="ECO:0000313" key="10">
    <source>
        <dbReference type="Proteomes" id="UP000190667"/>
    </source>
</evidence>
<dbReference type="InterPro" id="IPR050824">
    <property type="entry name" value="Thiol_disulfide_DsbA"/>
</dbReference>
<gene>
    <name evidence="9" type="ORF">BTJ39_09505</name>
</gene>
<feature type="chain" id="PRO_5012255844" description="Thiol:disulfide interchange protein" evidence="7">
    <location>
        <begin position="25"/>
        <end position="210"/>
    </location>
</feature>